<dbReference type="EC" id="2.1.1.198" evidence="6"/>
<keyword evidence="2 6" id="KW-0698">rRNA processing</keyword>
<organism evidence="8 9">
    <name type="scientific">Cloacimonas acidaminovorans (strain Evry)</name>
    <dbReference type="NCBI Taxonomy" id="459349"/>
    <lineage>
        <taxon>Bacteria</taxon>
        <taxon>Pseudomonadati</taxon>
        <taxon>Candidatus Cloacimonadota</taxon>
        <taxon>Candidatus Cloacimonadia</taxon>
        <taxon>Candidatus Cloacimonadales</taxon>
        <taxon>Candidatus Cloacimonadaceae</taxon>
        <taxon>Candidatus Cloacimonas</taxon>
    </lineage>
</organism>
<accession>B0VHL8</accession>
<keyword evidence="1 6" id="KW-0963">Cytoplasm</keyword>
<dbReference type="FunFam" id="3.30.950.10:FF:000002">
    <property type="entry name" value="Ribosomal RNA small subunit methyltransferase I"/>
    <property type="match status" value="1"/>
</dbReference>
<dbReference type="KEGG" id="caci:CLOAM0961"/>
<evidence type="ECO:0000313" key="9">
    <source>
        <dbReference type="Proteomes" id="UP000002019"/>
    </source>
</evidence>
<comment type="function">
    <text evidence="6">Catalyzes the 2'-O-methylation of the ribose of cytidine 1402 (C1402) in 16S rRNA.</text>
</comment>
<dbReference type="OrthoDB" id="9809084at2"/>
<dbReference type="STRING" id="459349.CLOAM0961"/>
<dbReference type="SUPFAM" id="SSF53790">
    <property type="entry name" value="Tetrapyrrole methylase"/>
    <property type="match status" value="1"/>
</dbReference>
<dbReference type="InterPro" id="IPR035996">
    <property type="entry name" value="4pyrrol_Methylase_sf"/>
</dbReference>
<keyword evidence="5 6" id="KW-0949">S-adenosyl-L-methionine</keyword>
<dbReference type="PIRSF" id="PIRSF005917">
    <property type="entry name" value="MTase_YraL"/>
    <property type="match status" value="1"/>
</dbReference>
<dbReference type="InterPro" id="IPR008189">
    <property type="entry name" value="rRNA_ssu_MeTfrase_I"/>
</dbReference>
<dbReference type="CDD" id="cd11648">
    <property type="entry name" value="RsmI"/>
    <property type="match status" value="1"/>
</dbReference>
<dbReference type="InterPro" id="IPR014776">
    <property type="entry name" value="4pyrrole_Mease_sub2"/>
</dbReference>
<dbReference type="NCBIfam" id="TIGR00096">
    <property type="entry name" value="16S rRNA (cytidine(1402)-2'-O)-methyltransferase"/>
    <property type="match status" value="1"/>
</dbReference>
<dbReference type="PANTHER" id="PTHR46111">
    <property type="entry name" value="RIBOSOMAL RNA SMALL SUBUNIT METHYLTRANSFERASE I"/>
    <property type="match status" value="1"/>
</dbReference>
<dbReference type="AlphaFoldDB" id="B0VHL8"/>
<name>B0VHL8_CLOAI</name>
<dbReference type="HAMAP" id="MF_01877">
    <property type="entry name" value="16SrRNA_methyltr_I"/>
    <property type="match status" value="1"/>
</dbReference>
<keyword evidence="9" id="KW-1185">Reference proteome</keyword>
<evidence type="ECO:0000256" key="5">
    <source>
        <dbReference type="ARBA" id="ARBA00022691"/>
    </source>
</evidence>
<evidence type="ECO:0000256" key="2">
    <source>
        <dbReference type="ARBA" id="ARBA00022552"/>
    </source>
</evidence>
<feature type="domain" description="Tetrapyrrole methylase" evidence="7">
    <location>
        <begin position="21"/>
        <end position="220"/>
    </location>
</feature>
<dbReference type="Pfam" id="PF00590">
    <property type="entry name" value="TP_methylase"/>
    <property type="match status" value="1"/>
</dbReference>
<evidence type="ECO:0000313" key="8">
    <source>
        <dbReference type="EMBL" id="CAO80833.1"/>
    </source>
</evidence>
<dbReference type="InterPro" id="IPR014777">
    <property type="entry name" value="4pyrrole_Mease_sub1"/>
</dbReference>
<dbReference type="eggNOG" id="COG0313">
    <property type="taxonomic scope" value="Bacteria"/>
</dbReference>
<dbReference type="RefSeq" id="WP_015424691.1">
    <property type="nucleotide sequence ID" value="NC_020449.1"/>
</dbReference>
<comment type="similarity">
    <text evidence="6">Belongs to the methyltransferase superfamily. RsmI family.</text>
</comment>
<evidence type="ECO:0000256" key="6">
    <source>
        <dbReference type="HAMAP-Rule" id="MF_01877"/>
    </source>
</evidence>
<dbReference type="Gene3D" id="3.40.1010.10">
    <property type="entry name" value="Cobalt-precorrin-4 Transmethylase, Domain 1"/>
    <property type="match status" value="1"/>
</dbReference>
<comment type="subcellular location">
    <subcellularLocation>
        <location evidence="6">Cytoplasm</location>
    </subcellularLocation>
</comment>
<comment type="catalytic activity">
    <reaction evidence="6">
        <text>cytidine(1402) in 16S rRNA + S-adenosyl-L-methionine = 2'-O-methylcytidine(1402) in 16S rRNA + S-adenosyl-L-homocysteine + H(+)</text>
        <dbReference type="Rhea" id="RHEA:42924"/>
        <dbReference type="Rhea" id="RHEA-COMP:10285"/>
        <dbReference type="Rhea" id="RHEA-COMP:10286"/>
        <dbReference type="ChEBI" id="CHEBI:15378"/>
        <dbReference type="ChEBI" id="CHEBI:57856"/>
        <dbReference type="ChEBI" id="CHEBI:59789"/>
        <dbReference type="ChEBI" id="CHEBI:74495"/>
        <dbReference type="ChEBI" id="CHEBI:82748"/>
        <dbReference type="EC" id="2.1.1.198"/>
    </reaction>
</comment>
<dbReference type="GO" id="GO:0070677">
    <property type="term" value="F:rRNA (cytosine-2'-O-)-methyltransferase activity"/>
    <property type="evidence" value="ECO:0007669"/>
    <property type="project" value="UniProtKB-UniRule"/>
</dbReference>
<dbReference type="GO" id="GO:0005737">
    <property type="term" value="C:cytoplasm"/>
    <property type="evidence" value="ECO:0007669"/>
    <property type="project" value="UniProtKB-SubCell"/>
</dbReference>
<keyword evidence="4 6" id="KW-0808">Transferase</keyword>
<dbReference type="HOGENOM" id="CLU_044779_2_0_0"/>
<dbReference type="Proteomes" id="UP000002019">
    <property type="component" value="Chromosome"/>
</dbReference>
<gene>
    <name evidence="6" type="primary">rsmI</name>
    <name evidence="8" type="ordered locus">CLOAM0961</name>
</gene>
<evidence type="ECO:0000259" key="7">
    <source>
        <dbReference type="Pfam" id="PF00590"/>
    </source>
</evidence>
<reference evidence="8 9" key="1">
    <citation type="journal article" date="2008" name="J. Bacteriol.">
        <title>'Candidatus Cloacamonas acidaminovorans': genome sequence reconstruction provides a first glimpse of a new bacterial division.</title>
        <authorList>
            <person name="Pelletier E."/>
            <person name="Kreimeyer A."/>
            <person name="Bocs S."/>
            <person name="Rouy Z."/>
            <person name="Gyapay G."/>
            <person name="Chouari R."/>
            <person name="Riviere D."/>
            <person name="Ganesan A."/>
            <person name="Daegelen P."/>
            <person name="Sghir A."/>
            <person name="Cohen G.N."/>
            <person name="Medigue C."/>
            <person name="Weissenbach J."/>
            <person name="Le Paslier D."/>
        </authorList>
    </citation>
    <scope>NUCLEOTIDE SEQUENCE [LARGE SCALE GENOMIC DNA]</scope>
    <source>
        <strain evidence="9">Evry</strain>
    </source>
</reference>
<evidence type="ECO:0000256" key="3">
    <source>
        <dbReference type="ARBA" id="ARBA00022603"/>
    </source>
</evidence>
<sequence>MPDFYLPALSFFLFIMPSGNIYLIPVPIGNLGDITLRALELLKKAELIACEDTRVTAFLLQQYKIPVPKLISFHKFNEKQREEYLFKYLQTGKDLMIVSDAGSPAISDPAEHIVKEAIAKGIKVFALPGASAILPALSVSGFSTRQFQFVGFLPQQPKSRRETLEQIAEYPYTTVIYEAPHRIWKLLNELYAVCGNRKICICREISKLHEEHIYTTLEEINKNPSLTIKGEFCLVLDGQKLKGEEEKEQEELDEDDLIDYINSALDLGLKTKEIRDMVCLKSFLSLNDAYQLVIRVKKEREK</sequence>
<proteinExistence type="inferred from homology"/>
<evidence type="ECO:0000256" key="1">
    <source>
        <dbReference type="ARBA" id="ARBA00022490"/>
    </source>
</evidence>
<dbReference type="PANTHER" id="PTHR46111:SF1">
    <property type="entry name" value="RIBOSOMAL RNA SMALL SUBUNIT METHYLTRANSFERASE I"/>
    <property type="match status" value="1"/>
</dbReference>
<keyword evidence="3 6" id="KW-0489">Methyltransferase</keyword>
<dbReference type="Gene3D" id="3.30.950.10">
    <property type="entry name" value="Methyltransferase, Cobalt-precorrin-4 Transmethylase, Domain 2"/>
    <property type="match status" value="1"/>
</dbReference>
<dbReference type="InterPro" id="IPR000878">
    <property type="entry name" value="4pyrrol_Mease"/>
</dbReference>
<evidence type="ECO:0000256" key="4">
    <source>
        <dbReference type="ARBA" id="ARBA00022679"/>
    </source>
</evidence>
<protein>
    <recommendedName>
        <fullName evidence="6">Ribosomal RNA small subunit methyltransferase I</fullName>
        <ecNumber evidence="6">2.1.1.198</ecNumber>
    </recommendedName>
    <alternativeName>
        <fullName evidence="6">16S rRNA 2'-O-ribose C1402 methyltransferase</fullName>
    </alternativeName>
    <alternativeName>
        <fullName evidence="6">rRNA (cytidine-2'-O-)-methyltransferase RsmI</fullName>
    </alternativeName>
</protein>
<dbReference type="EMBL" id="CU466930">
    <property type="protein sequence ID" value="CAO80833.1"/>
    <property type="molecule type" value="Genomic_DNA"/>
</dbReference>